<accession>A0ABN9WSX0</accession>
<dbReference type="Proteomes" id="UP001189429">
    <property type="component" value="Unassembled WGS sequence"/>
</dbReference>
<evidence type="ECO:0000313" key="5">
    <source>
        <dbReference type="EMBL" id="CAK0889880.1"/>
    </source>
</evidence>
<feature type="compositionally biased region" description="Low complexity" evidence="3">
    <location>
        <begin position="233"/>
        <end position="242"/>
    </location>
</feature>
<dbReference type="PANTHER" id="PTHR13069:SF21">
    <property type="entry name" value="ALKYLATED DNA REPAIR PROTEIN ALKB HOMOLOG 8"/>
    <property type="match status" value="1"/>
</dbReference>
<evidence type="ECO:0000256" key="1">
    <source>
        <dbReference type="ARBA" id="ARBA00022603"/>
    </source>
</evidence>
<dbReference type="SUPFAM" id="SSF53335">
    <property type="entry name" value="S-adenosyl-L-methionine-dependent methyltransferases"/>
    <property type="match status" value="1"/>
</dbReference>
<feature type="compositionally biased region" description="Low complexity" evidence="3">
    <location>
        <begin position="329"/>
        <end position="339"/>
    </location>
</feature>
<feature type="domain" description="Methyltransferase type 11" evidence="4">
    <location>
        <begin position="123"/>
        <end position="192"/>
    </location>
</feature>
<dbReference type="InterPro" id="IPR051422">
    <property type="entry name" value="AlkB_tRNA_MeTrf/Diox"/>
</dbReference>
<feature type="non-terminal residue" evidence="5">
    <location>
        <position position="424"/>
    </location>
</feature>
<dbReference type="InterPro" id="IPR029063">
    <property type="entry name" value="SAM-dependent_MTases_sf"/>
</dbReference>
<gene>
    <name evidence="5" type="ORF">PCOR1329_LOCUS70275</name>
</gene>
<evidence type="ECO:0000259" key="4">
    <source>
        <dbReference type="Pfam" id="PF08241"/>
    </source>
</evidence>
<evidence type="ECO:0000313" key="6">
    <source>
        <dbReference type="Proteomes" id="UP001189429"/>
    </source>
</evidence>
<feature type="region of interest" description="Disordered" evidence="3">
    <location>
        <begin position="329"/>
        <end position="385"/>
    </location>
</feature>
<evidence type="ECO:0000256" key="3">
    <source>
        <dbReference type="SAM" id="MobiDB-lite"/>
    </source>
</evidence>
<feature type="region of interest" description="Disordered" evidence="3">
    <location>
        <begin position="83"/>
        <end position="119"/>
    </location>
</feature>
<keyword evidence="2" id="KW-0808">Transferase</keyword>
<feature type="compositionally biased region" description="Low complexity" evidence="3">
    <location>
        <begin position="1"/>
        <end position="28"/>
    </location>
</feature>
<dbReference type="EMBL" id="CAUYUJ010019275">
    <property type="protein sequence ID" value="CAK0889880.1"/>
    <property type="molecule type" value="Genomic_DNA"/>
</dbReference>
<dbReference type="InterPro" id="IPR013216">
    <property type="entry name" value="Methyltransf_11"/>
</dbReference>
<feature type="region of interest" description="Disordered" evidence="3">
    <location>
        <begin position="222"/>
        <end position="242"/>
    </location>
</feature>
<keyword evidence="1" id="KW-0489">Methyltransferase</keyword>
<protein>
    <recommendedName>
        <fullName evidence="4">Methyltransferase type 11 domain-containing protein</fullName>
    </recommendedName>
</protein>
<name>A0ABN9WSX0_9DINO</name>
<dbReference type="Pfam" id="PF08241">
    <property type="entry name" value="Methyltransf_11"/>
    <property type="match status" value="1"/>
</dbReference>
<evidence type="ECO:0000256" key="2">
    <source>
        <dbReference type="ARBA" id="ARBA00022679"/>
    </source>
</evidence>
<proteinExistence type="predicted"/>
<sequence length="424" mass="45282">MAAAGAAPGRRAAAAAAEPAAASGRRGPCGQPLRGPEQHAAPLEAPPVECSNPLVTPSIRSRQRARGVRRHRGALGPHAVQGLAARGGLRPRARARVARGGPGVRQRQERAGGQGGRRVRRRVHISAPLVRIARDSTGAASLVADCLCTPFRSGSFDVVLSIAVLHHLSTEPRRVQALREAARLLRPGGELLVYCWSYEQDSERSRSRHRFPTQDVLVPWNRRAPGARKPKPARGAGAEAPEAAAPAAAWEAAAEVHQRYCHGEGELPDLLAHVPELELVESYFSARRPLVDAPDAAGAPSPARAAGCPAALSARFYAALCAARLAKPGAPRAQAPRQARPCRRGLARPPWRYSQRHSQRDKRVFERDDEIEGRGGLRGAPAYVAPDPSLSLSGFSEESEFRRVLRGAPAHVAPDPPLSLSGFS</sequence>
<dbReference type="PANTHER" id="PTHR13069">
    <property type="entry name" value="ALKYLATED DNA REPAIR PROTEIN ALKB HOMOLOG 8"/>
    <property type="match status" value="1"/>
</dbReference>
<dbReference type="CDD" id="cd02440">
    <property type="entry name" value="AdoMet_MTases"/>
    <property type="match status" value="1"/>
</dbReference>
<organism evidence="5 6">
    <name type="scientific">Prorocentrum cordatum</name>
    <dbReference type="NCBI Taxonomy" id="2364126"/>
    <lineage>
        <taxon>Eukaryota</taxon>
        <taxon>Sar</taxon>
        <taxon>Alveolata</taxon>
        <taxon>Dinophyceae</taxon>
        <taxon>Prorocentrales</taxon>
        <taxon>Prorocentraceae</taxon>
        <taxon>Prorocentrum</taxon>
    </lineage>
</organism>
<dbReference type="Gene3D" id="3.40.50.150">
    <property type="entry name" value="Vaccinia Virus protein VP39"/>
    <property type="match status" value="1"/>
</dbReference>
<feature type="compositionally biased region" description="Basic residues" evidence="3">
    <location>
        <begin position="61"/>
        <end position="70"/>
    </location>
</feature>
<keyword evidence="6" id="KW-1185">Reference proteome</keyword>
<reference evidence="5" key="1">
    <citation type="submission" date="2023-10" db="EMBL/GenBank/DDBJ databases">
        <authorList>
            <person name="Chen Y."/>
            <person name="Shah S."/>
            <person name="Dougan E. K."/>
            <person name="Thang M."/>
            <person name="Chan C."/>
        </authorList>
    </citation>
    <scope>NUCLEOTIDE SEQUENCE [LARGE SCALE GENOMIC DNA]</scope>
</reference>
<comment type="caution">
    <text evidence="5">The sequence shown here is derived from an EMBL/GenBank/DDBJ whole genome shotgun (WGS) entry which is preliminary data.</text>
</comment>
<feature type="region of interest" description="Disordered" evidence="3">
    <location>
        <begin position="1"/>
        <end position="70"/>
    </location>
</feature>